<proteinExistence type="predicted"/>
<protein>
    <submittedName>
        <fullName evidence="1">Uncharacterized protein</fullName>
    </submittedName>
</protein>
<reference evidence="1" key="1">
    <citation type="journal article" date="2014" name="Front. Microbiol.">
        <title>High frequency of phylogenetically diverse reductive dehalogenase-homologous genes in deep subseafloor sedimentary metagenomes.</title>
        <authorList>
            <person name="Kawai M."/>
            <person name="Futagami T."/>
            <person name="Toyoda A."/>
            <person name="Takaki Y."/>
            <person name="Nishi S."/>
            <person name="Hori S."/>
            <person name="Arai W."/>
            <person name="Tsubouchi T."/>
            <person name="Morono Y."/>
            <person name="Uchiyama I."/>
            <person name="Ito T."/>
            <person name="Fujiyama A."/>
            <person name="Inagaki F."/>
            <person name="Takami H."/>
        </authorList>
    </citation>
    <scope>NUCLEOTIDE SEQUENCE</scope>
    <source>
        <strain evidence="1">Expedition CK06-06</strain>
    </source>
</reference>
<feature type="non-terminal residue" evidence="1">
    <location>
        <position position="1"/>
    </location>
</feature>
<dbReference type="AlphaFoldDB" id="X1GII6"/>
<organism evidence="1">
    <name type="scientific">marine sediment metagenome</name>
    <dbReference type="NCBI Taxonomy" id="412755"/>
    <lineage>
        <taxon>unclassified sequences</taxon>
        <taxon>metagenomes</taxon>
        <taxon>ecological metagenomes</taxon>
    </lineage>
</organism>
<name>X1GII6_9ZZZZ</name>
<accession>X1GII6</accession>
<gene>
    <name evidence="1" type="ORF">S03H2_16533</name>
</gene>
<sequence length="78" mass="8910">NNNGSDNDFYSNLDIPLLEELLKAFSRNPDKIERIASLVNDVLKTEGGKELIPDHFLTIWKAFMEASEEEVSNEQKNN</sequence>
<evidence type="ECO:0000313" key="1">
    <source>
        <dbReference type="EMBL" id="GAH41429.1"/>
    </source>
</evidence>
<dbReference type="EMBL" id="BARU01008451">
    <property type="protein sequence ID" value="GAH41429.1"/>
    <property type="molecule type" value="Genomic_DNA"/>
</dbReference>
<comment type="caution">
    <text evidence="1">The sequence shown here is derived from an EMBL/GenBank/DDBJ whole genome shotgun (WGS) entry which is preliminary data.</text>
</comment>